<organism evidence="1 2">
    <name type="scientific">Candidatus Methanofishera endochildressiae</name>
    <dbReference type="NCBI Taxonomy" id="2738884"/>
    <lineage>
        <taxon>Bacteria</taxon>
        <taxon>Pseudomonadati</taxon>
        <taxon>Pseudomonadota</taxon>
        <taxon>Gammaproteobacteria</taxon>
        <taxon>Candidatus Methanofishera</taxon>
    </lineage>
</organism>
<name>A0A7Z0MMZ9_9GAMM</name>
<proteinExistence type="predicted"/>
<dbReference type="Proteomes" id="UP000537890">
    <property type="component" value="Unassembled WGS sequence"/>
</dbReference>
<evidence type="ECO:0000313" key="2">
    <source>
        <dbReference type="Proteomes" id="UP000537890"/>
    </source>
</evidence>
<protein>
    <submittedName>
        <fullName evidence="1">Uncharacterized protein</fullName>
    </submittedName>
</protein>
<accession>A0A7Z0MMZ9</accession>
<evidence type="ECO:0000313" key="1">
    <source>
        <dbReference type="EMBL" id="NYT46549.1"/>
    </source>
</evidence>
<comment type="caution">
    <text evidence="1">The sequence shown here is derived from an EMBL/GenBank/DDBJ whole genome shotgun (WGS) entry which is preliminary data.</text>
</comment>
<gene>
    <name evidence="1" type="ORF">H0A75_01445</name>
</gene>
<sequence length="127" mass="14749">MVRVRVRVIVRVRVRASGGRVKGVTVRVRNRVRVSVWESAIEAHILESNYNFYIWKGPLLMFLVEFLTTKFAHFELKTAWVGLQLKPTVGYQMPVSIWKASMNTRLKFPTTQILPGCNLSQRYWPGL</sequence>
<reference evidence="1 2" key="1">
    <citation type="submission" date="2020-05" db="EMBL/GenBank/DDBJ databases">
        <title>Horizontal transmission and recombination maintain forever young bacterial symbiont genomes.</title>
        <authorList>
            <person name="Russell S.L."/>
            <person name="Pepper-Tunick E."/>
            <person name="Svedberg J."/>
            <person name="Byrne A."/>
            <person name="Ruelas Castillo J."/>
            <person name="Vollmers C."/>
            <person name="Beinart R.A."/>
            <person name="Corbett-Detig R."/>
        </authorList>
    </citation>
    <scope>NUCLEOTIDE SEQUENCE [LARGE SCALE GENOMIC DNA]</scope>
    <source>
        <strain evidence="1">4727-3</strain>
    </source>
</reference>
<dbReference type="AlphaFoldDB" id="A0A7Z0MMZ9"/>
<dbReference type="EMBL" id="JACCHS010000013">
    <property type="protein sequence ID" value="NYT46549.1"/>
    <property type="molecule type" value="Genomic_DNA"/>
</dbReference>